<feature type="transmembrane region" description="Helical" evidence="2">
    <location>
        <begin position="273"/>
        <end position="294"/>
    </location>
</feature>
<dbReference type="InterPro" id="IPR002035">
    <property type="entry name" value="VWF_A"/>
</dbReference>
<keyword evidence="2" id="KW-1133">Transmembrane helix</keyword>
<evidence type="ECO:0000256" key="1">
    <source>
        <dbReference type="SAM" id="MobiDB-lite"/>
    </source>
</evidence>
<comment type="caution">
    <text evidence="4">The sequence shown here is derived from an EMBL/GenBank/DDBJ whole genome shotgun (WGS) entry which is preliminary data.</text>
</comment>
<dbReference type="Gene3D" id="3.40.50.410">
    <property type="entry name" value="von Willebrand factor, type A domain"/>
    <property type="match status" value="1"/>
</dbReference>
<feature type="region of interest" description="Disordered" evidence="1">
    <location>
        <begin position="1"/>
        <end position="268"/>
    </location>
</feature>
<accession>A0A8J3Z5A9</accession>
<gene>
    <name evidence="4" type="ORF">Vau01_027990</name>
</gene>
<feature type="compositionally biased region" description="Pro residues" evidence="1">
    <location>
        <begin position="61"/>
        <end position="87"/>
    </location>
</feature>
<evidence type="ECO:0000256" key="2">
    <source>
        <dbReference type="SAM" id="Phobius"/>
    </source>
</evidence>
<feature type="compositionally biased region" description="Pro residues" evidence="1">
    <location>
        <begin position="171"/>
        <end position="213"/>
    </location>
</feature>
<dbReference type="SUPFAM" id="SSF53850">
    <property type="entry name" value="Periplasmic binding protein-like II"/>
    <property type="match status" value="1"/>
</dbReference>
<dbReference type="InterPro" id="IPR036465">
    <property type="entry name" value="vWFA_dom_sf"/>
</dbReference>
<feature type="compositionally biased region" description="Low complexity" evidence="1">
    <location>
        <begin position="110"/>
        <end position="133"/>
    </location>
</feature>
<dbReference type="EMBL" id="BOPG01000016">
    <property type="protein sequence ID" value="GIJ55283.1"/>
    <property type="molecule type" value="Genomic_DNA"/>
</dbReference>
<dbReference type="PROSITE" id="PS50234">
    <property type="entry name" value="VWFA"/>
    <property type="match status" value="1"/>
</dbReference>
<dbReference type="SUPFAM" id="SSF53300">
    <property type="entry name" value="vWA-like"/>
    <property type="match status" value="1"/>
</dbReference>
<keyword evidence="2" id="KW-0472">Membrane</keyword>
<feature type="compositionally biased region" description="Pro residues" evidence="1">
    <location>
        <begin position="134"/>
        <end position="148"/>
    </location>
</feature>
<dbReference type="Proteomes" id="UP000612585">
    <property type="component" value="Unassembled WGS sequence"/>
</dbReference>
<feature type="domain" description="VWFA" evidence="3">
    <location>
        <begin position="633"/>
        <end position="833"/>
    </location>
</feature>
<reference evidence="4" key="1">
    <citation type="submission" date="2021-01" db="EMBL/GenBank/DDBJ databases">
        <title>Whole genome shotgun sequence of Virgisporangium aurantiacum NBRC 16421.</title>
        <authorList>
            <person name="Komaki H."/>
            <person name="Tamura T."/>
        </authorList>
    </citation>
    <scope>NUCLEOTIDE SEQUENCE</scope>
    <source>
        <strain evidence="4">NBRC 16421</strain>
    </source>
</reference>
<keyword evidence="5" id="KW-1185">Reference proteome</keyword>
<dbReference type="AlphaFoldDB" id="A0A8J3Z5A9"/>
<sequence>MSETPSRSGDPTPESGGPRASESPWGTPPSAARPEQPDPAAAPPAGAQPAGTQSGAQGPPLQWPPAGVPAQQAPPPAQYGTPRPPADPGAATPGAVGGPPPVMWPDQSSAQQGAQPAQPLAPQQGAPQQGAYPAQPPAGQPGAYPPAGQPGAYPGAPQPGAYAAGAEQPGAYPPGTYPPGAYPPGAYPPGAHPASAPPASAPPAQYPGTPAAPPAVLWPSESASQAAGPAAGGQQTYPYQAFPAVPVDSEAPAQPPAGEAPPPRRRRRGKKTALLALAVLLVLALLGGGGFVGWKFVNDERKDDKSGAAAPDNCGSATKLRLIAAPDLVPVLESAVRATAPAAEGAKCPVVSVTAQEPAETVANKDQAQNYDGWVPSSTVWLRRGAADKLGFAATGQTLARSPIVVAMPKPYAEKLGWPAKQPAWAEITALTYSRTIPKFSMPDPLKDTTGLLATLAVYGALQRRTPDPGVAQLQALTLRSRLADPAADVQDLLKKMAGQNNPQEAVTAIGLFPTTEQKLWAYAREAHETELVPSYQPDALAEADYPLALKDGTDQEKKAIADKLTAWFAGQEGTTALANQGFRGPQGRDAGSAPAGPGFVAKYPQPFTPPQDPAVVKTLTEQWAQYKNLQFNVLVLVDASGSMNEPITDRSGNVTTKAGLLQKAGVLATALFGENTSVGMWMFGTPSAQSPPYVDVLPFGPLDEPLGGTTRRKRMGEVAGAYTAPAAAGTPLFETILRANADMQKRWTAESVNLIVVLTDGHDRDTPYAMPKADFFSKLQAGRDPKKPLPIHSIAYGGDADLPTLTELAKLTGGVAAPSTDPADLASAMAKIFLAARQAKK</sequence>
<organism evidence="4 5">
    <name type="scientific">Virgisporangium aurantiacum</name>
    <dbReference type="NCBI Taxonomy" id="175570"/>
    <lineage>
        <taxon>Bacteria</taxon>
        <taxon>Bacillati</taxon>
        <taxon>Actinomycetota</taxon>
        <taxon>Actinomycetes</taxon>
        <taxon>Micromonosporales</taxon>
        <taxon>Micromonosporaceae</taxon>
        <taxon>Virgisporangium</taxon>
    </lineage>
</organism>
<feature type="compositionally biased region" description="Low complexity" evidence="1">
    <location>
        <begin position="43"/>
        <end position="60"/>
    </location>
</feature>
<dbReference type="Pfam" id="PF13531">
    <property type="entry name" value="SBP_bac_11"/>
    <property type="match status" value="1"/>
</dbReference>
<evidence type="ECO:0000259" key="3">
    <source>
        <dbReference type="PROSITE" id="PS50234"/>
    </source>
</evidence>
<protein>
    <recommendedName>
        <fullName evidence="3">VWFA domain-containing protein</fullName>
    </recommendedName>
</protein>
<proteinExistence type="predicted"/>
<name>A0A8J3Z5A9_9ACTN</name>
<dbReference type="SMART" id="SM00327">
    <property type="entry name" value="VWA"/>
    <property type="match status" value="1"/>
</dbReference>
<feature type="compositionally biased region" description="Low complexity" evidence="1">
    <location>
        <begin position="219"/>
        <end position="235"/>
    </location>
</feature>
<keyword evidence="2" id="KW-0812">Transmembrane</keyword>
<evidence type="ECO:0000313" key="4">
    <source>
        <dbReference type="EMBL" id="GIJ55283.1"/>
    </source>
</evidence>
<evidence type="ECO:0000313" key="5">
    <source>
        <dbReference type="Proteomes" id="UP000612585"/>
    </source>
</evidence>
<feature type="compositionally biased region" description="Low complexity" evidence="1">
    <location>
        <begin position="149"/>
        <end position="170"/>
    </location>
</feature>